<reference evidence="17 18" key="1">
    <citation type="journal article" date="2016" name="Nat. Commun.">
        <title>Thousands of microbial genomes shed light on interconnected biogeochemical processes in an aquifer system.</title>
        <authorList>
            <person name="Anantharaman K."/>
            <person name="Brown C.T."/>
            <person name="Hug L.A."/>
            <person name="Sharon I."/>
            <person name="Castelle C.J."/>
            <person name="Probst A.J."/>
            <person name="Thomas B.C."/>
            <person name="Singh A."/>
            <person name="Wilkins M.J."/>
            <person name="Karaoz U."/>
            <person name="Brodie E.L."/>
            <person name="Williams K.H."/>
            <person name="Hubbard S.S."/>
            <person name="Banfield J.F."/>
        </authorList>
    </citation>
    <scope>NUCLEOTIDE SEQUENCE [LARGE SCALE GENOMIC DNA]</scope>
</reference>
<evidence type="ECO:0000256" key="14">
    <source>
        <dbReference type="ARBA" id="ARBA00049402"/>
    </source>
</evidence>
<protein>
    <recommendedName>
        <fullName evidence="15">Hypoxanthine phosphoribosyltransferase</fullName>
        <ecNumber evidence="15">2.4.2.8</ecNumber>
    </recommendedName>
</protein>
<evidence type="ECO:0000256" key="12">
    <source>
        <dbReference type="ARBA" id="ARBA00022842"/>
    </source>
</evidence>
<keyword evidence="12 15" id="KW-0460">Magnesium</keyword>
<evidence type="ECO:0000256" key="4">
    <source>
        <dbReference type="ARBA" id="ARBA00004676"/>
    </source>
</evidence>
<keyword evidence="6 15" id="KW-0963">Cytoplasm</keyword>
<dbReference type="GO" id="GO:0046100">
    <property type="term" value="P:hypoxanthine metabolic process"/>
    <property type="evidence" value="ECO:0007669"/>
    <property type="project" value="TreeGrafter"/>
</dbReference>
<dbReference type="GO" id="GO:0004422">
    <property type="term" value="F:hypoxanthine phosphoribosyltransferase activity"/>
    <property type="evidence" value="ECO:0007669"/>
    <property type="project" value="InterPro"/>
</dbReference>
<dbReference type="FunFam" id="3.40.50.2020:FF:000006">
    <property type="entry name" value="Hypoxanthine phosphoribosyltransferase"/>
    <property type="match status" value="1"/>
</dbReference>
<dbReference type="GO" id="GO:0032263">
    <property type="term" value="P:GMP salvage"/>
    <property type="evidence" value="ECO:0007669"/>
    <property type="project" value="TreeGrafter"/>
</dbReference>
<organism evidence="17 18">
    <name type="scientific">Candidatus Aquicultor primus</name>
    <dbReference type="NCBI Taxonomy" id="1797195"/>
    <lineage>
        <taxon>Bacteria</taxon>
        <taxon>Bacillati</taxon>
        <taxon>Actinomycetota</taxon>
        <taxon>Candidatus Aquicultoria</taxon>
        <taxon>Candidatus Aquicultorales</taxon>
        <taxon>Candidatus Aquicultoraceae</taxon>
        <taxon>Candidatus Aquicultor</taxon>
    </lineage>
</organism>
<evidence type="ECO:0000256" key="10">
    <source>
        <dbReference type="ARBA" id="ARBA00022726"/>
    </source>
</evidence>
<comment type="subcellular location">
    <subcellularLocation>
        <location evidence="2 15">Cytoplasm</location>
    </subcellularLocation>
</comment>
<dbReference type="UniPathway" id="UPA00591">
    <property type="reaction ID" value="UER00648"/>
</dbReference>
<proteinExistence type="inferred from homology"/>
<comment type="pathway">
    <text evidence="3 15">Purine metabolism; IMP biosynthesis via salvage pathway; IMP from hypoxanthine: step 1/1.</text>
</comment>
<dbReference type="AlphaFoldDB" id="A0A1F2USN2"/>
<evidence type="ECO:0000313" key="18">
    <source>
        <dbReference type="Proteomes" id="UP000178086"/>
    </source>
</evidence>
<dbReference type="InterPro" id="IPR029057">
    <property type="entry name" value="PRTase-like"/>
</dbReference>
<dbReference type="EC" id="2.4.2.8" evidence="15"/>
<keyword evidence="9 15" id="KW-0479">Metal-binding</keyword>
<keyword evidence="10 15" id="KW-0660">Purine salvage</keyword>
<keyword evidence="11 15" id="KW-0547">Nucleotide-binding</keyword>
<dbReference type="InterPro" id="IPR000836">
    <property type="entry name" value="PRTase_dom"/>
</dbReference>
<evidence type="ECO:0000256" key="7">
    <source>
        <dbReference type="ARBA" id="ARBA00022676"/>
    </source>
</evidence>
<comment type="pathway">
    <text evidence="4">Purine metabolism; GMP biosynthesis via salvage pathway; GMP from guanine: step 1/1.</text>
</comment>
<evidence type="ECO:0000259" key="16">
    <source>
        <dbReference type="Pfam" id="PF00156"/>
    </source>
</evidence>
<dbReference type="NCBIfam" id="TIGR01203">
    <property type="entry name" value="HGPRTase"/>
    <property type="match status" value="1"/>
</dbReference>
<dbReference type="GO" id="GO:0006178">
    <property type="term" value="P:guanine salvage"/>
    <property type="evidence" value="ECO:0007669"/>
    <property type="project" value="TreeGrafter"/>
</dbReference>
<evidence type="ECO:0000256" key="11">
    <source>
        <dbReference type="ARBA" id="ARBA00022741"/>
    </source>
</evidence>
<evidence type="ECO:0000256" key="3">
    <source>
        <dbReference type="ARBA" id="ARBA00004669"/>
    </source>
</evidence>
<dbReference type="InterPro" id="IPR050408">
    <property type="entry name" value="HGPRT"/>
</dbReference>
<evidence type="ECO:0000256" key="9">
    <source>
        <dbReference type="ARBA" id="ARBA00022723"/>
    </source>
</evidence>
<sequence length="187" mass="20860">MEQILANDIDEVLVTRDDIRAKVEELGALISKDYSDKNLLMVGILRGAFVFLADLIREVHIAMETDFIAISSYGSSTNTSGVVRILKDLDDDIEGRHVLIVEDILDTGLTLNYLVKNLSSRRPASLEVCSFIIKEGKQRVPIMPKYSGFTVPNTFVVGYGLDYAQKYRNIPIIGTLKRSAYEDDGLV</sequence>
<evidence type="ECO:0000256" key="2">
    <source>
        <dbReference type="ARBA" id="ARBA00004496"/>
    </source>
</evidence>
<dbReference type="InterPro" id="IPR005904">
    <property type="entry name" value="Hxn_phspho_trans"/>
</dbReference>
<gene>
    <name evidence="17" type="ORF">A2074_02260</name>
</gene>
<dbReference type="GO" id="GO:0000166">
    <property type="term" value="F:nucleotide binding"/>
    <property type="evidence" value="ECO:0007669"/>
    <property type="project" value="UniProtKB-KW"/>
</dbReference>
<evidence type="ECO:0000256" key="13">
    <source>
        <dbReference type="ARBA" id="ARBA00048811"/>
    </source>
</evidence>
<keyword evidence="7 15" id="KW-0328">Glycosyltransferase</keyword>
<dbReference type="GO" id="GO:0000287">
    <property type="term" value="F:magnesium ion binding"/>
    <property type="evidence" value="ECO:0007669"/>
    <property type="project" value="TreeGrafter"/>
</dbReference>
<dbReference type="GO" id="GO:0006166">
    <property type="term" value="P:purine ribonucleoside salvage"/>
    <property type="evidence" value="ECO:0007669"/>
    <property type="project" value="UniProtKB-KW"/>
</dbReference>
<dbReference type="PANTHER" id="PTHR43340">
    <property type="entry name" value="HYPOXANTHINE-GUANINE PHOSPHORIBOSYLTRANSFERASE"/>
    <property type="match status" value="1"/>
</dbReference>
<evidence type="ECO:0000256" key="15">
    <source>
        <dbReference type="RuleBase" id="RU364099"/>
    </source>
</evidence>
<dbReference type="GO" id="GO:0032264">
    <property type="term" value="P:IMP salvage"/>
    <property type="evidence" value="ECO:0007669"/>
    <property type="project" value="UniProtKB-UniPathway"/>
</dbReference>
<evidence type="ECO:0000256" key="5">
    <source>
        <dbReference type="ARBA" id="ARBA00008391"/>
    </source>
</evidence>
<evidence type="ECO:0000256" key="6">
    <source>
        <dbReference type="ARBA" id="ARBA00022490"/>
    </source>
</evidence>
<name>A0A1F2USN2_9ACTN</name>
<keyword evidence="8 15" id="KW-0808">Transferase</keyword>
<evidence type="ECO:0000313" key="17">
    <source>
        <dbReference type="EMBL" id="OFW33663.1"/>
    </source>
</evidence>
<dbReference type="GO" id="GO:0005829">
    <property type="term" value="C:cytosol"/>
    <property type="evidence" value="ECO:0007669"/>
    <property type="project" value="TreeGrafter"/>
</dbReference>
<comment type="catalytic activity">
    <reaction evidence="14">
        <text>IMP + diphosphate = hypoxanthine + 5-phospho-alpha-D-ribose 1-diphosphate</text>
        <dbReference type="Rhea" id="RHEA:17973"/>
        <dbReference type="ChEBI" id="CHEBI:17368"/>
        <dbReference type="ChEBI" id="CHEBI:33019"/>
        <dbReference type="ChEBI" id="CHEBI:58017"/>
        <dbReference type="ChEBI" id="CHEBI:58053"/>
        <dbReference type="EC" id="2.4.2.8"/>
    </reaction>
    <physiologicalReaction direction="right-to-left" evidence="14">
        <dbReference type="Rhea" id="RHEA:17975"/>
    </physiologicalReaction>
</comment>
<evidence type="ECO:0000256" key="1">
    <source>
        <dbReference type="ARBA" id="ARBA00001946"/>
    </source>
</evidence>
<dbReference type="PANTHER" id="PTHR43340:SF1">
    <property type="entry name" value="HYPOXANTHINE PHOSPHORIBOSYLTRANSFERASE"/>
    <property type="match status" value="1"/>
</dbReference>
<dbReference type="Pfam" id="PF00156">
    <property type="entry name" value="Pribosyltran"/>
    <property type="match status" value="1"/>
</dbReference>
<feature type="domain" description="Phosphoribosyltransferase" evidence="16">
    <location>
        <begin position="21"/>
        <end position="163"/>
    </location>
</feature>
<evidence type="ECO:0000256" key="8">
    <source>
        <dbReference type="ARBA" id="ARBA00022679"/>
    </source>
</evidence>
<comment type="similarity">
    <text evidence="5 15">Belongs to the purine/pyrimidine phosphoribosyltransferase family.</text>
</comment>
<comment type="catalytic activity">
    <reaction evidence="13">
        <text>GMP + diphosphate = guanine + 5-phospho-alpha-D-ribose 1-diphosphate</text>
        <dbReference type="Rhea" id="RHEA:25424"/>
        <dbReference type="ChEBI" id="CHEBI:16235"/>
        <dbReference type="ChEBI" id="CHEBI:33019"/>
        <dbReference type="ChEBI" id="CHEBI:58017"/>
        <dbReference type="ChEBI" id="CHEBI:58115"/>
        <dbReference type="EC" id="2.4.2.8"/>
    </reaction>
    <physiologicalReaction direction="right-to-left" evidence="13">
        <dbReference type="Rhea" id="RHEA:25426"/>
    </physiologicalReaction>
</comment>
<comment type="cofactor">
    <cofactor evidence="1 15">
        <name>Mg(2+)</name>
        <dbReference type="ChEBI" id="CHEBI:18420"/>
    </cofactor>
</comment>
<dbReference type="GO" id="GO:0052657">
    <property type="term" value="F:guanine phosphoribosyltransferase activity"/>
    <property type="evidence" value="ECO:0007669"/>
    <property type="project" value="RHEA"/>
</dbReference>
<dbReference type="CDD" id="cd06223">
    <property type="entry name" value="PRTases_typeI"/>
    <property type="match status" value="1"/>
</dbReference>
<dbReference type="Proteomes" id="UP000178086">
    <property type="component" value="Unassembled WGS sequence"/>
</dbReference>
<comment type="caution">
    <text evidence="17">The sequence shown here is derived from an EMBL/GenBank/DDBJ whole genome shotgun (WGS) entry which is preliminary data.</text>
</comment>
<accession>A0A1F2USN2</accession>
<dbReference type="SUPFAM" id="SSF53271">
    <property type="entry name" value="PRTase-like"/>
    <property type="match status" value="1"/>
</dbReference>
<dbReference type="EMBL" id="MELI01000062">
    <property type="protein sequence ID" value="OFW33663.1"/>
    <property type="molecule type" value="Genomic_DNA"/>
</dbReference>
<dbReference type="Gene3D" id="3.40.50.2020">
    <property type="match status" value="1"/>
</dbReference>